<accession>A0A6M0Q468</accession>
<keyword evidence="1" id="KW-0812">Transmembrane</keyword>
<feature type="transmembrane region" description="Helical" evidence="1">
    <location>
        <begin position="69"/>
        <end position="89"/>
    </location>
</feature>
<organism evidence="2 3">
    <name type="scientific">Bacillus mesophilus</name>
    <dbReference type="NCBI Taxonomy" id="1808955"/>
    <lineage>
        <taxon>Bacteria</taxon>
        <taxon>Bacillati</taxon>
        <taxon>Bacillota</taxon>
        <taxon>Bacilli</taxon>
        <taxon>Bacillales</taxon>
        <taxon>Bacillaceae</taxon>
        <taxon>Bacillus</taxon>
    </lineage>
</organism>
<feature type="transmembrane region" description="Helical" evidence="1">
    <location>
        <begin position="95"/>
        <end position="113"/>
    </location>
</feature>
<evidence type="ECO:0000256" key="1">
    <source>
        <dbReference type="SAM" id="Phobius"/>
    </source>
</evidence>
<name>A0A6M0Q468_9BACI</name>
<gene>
    <name evidence="2" type="ORF">G4D63_04525</name>
</gene>
<sequence>MFTLFHICRVVLGIIFLMGAINGFFFFFGFDTFLPESPKAIALLGDGYLLVMVKSVELLGAILLIANRYVVFATLILLPITVNILAFHLFVDPNLIVGIIVLILFHLYLLFVNRKYYANLLTK</sequence>
<dbReference type="AlphaFoldDB" id="A0A6M0Q468"/>
<feature type="transmembrane region" description="Helical" evidence="1">
    <location>
        <begin position="7"/>
        <end position="28"/>
    </location>
</feature>
<keyword evidence="3" id="KW-1185">Reference proteome</keyword>
<comment type="caution">
    <text evidence="2">The sequence shown here is derived from an EMBL/GenBank/DDBJ whole genome shotgun (WGS) entry which is preliminary data.</text>
</comment>
<evidence type="ECO:0000313" key="2">
    <source>
        <dbReference type="EMBL" id="NEY71004.1"/>
    </source>
</evidence>
<keyword evidence="1" id="KW-1133">Transmembrane helix</keyword>
<feature type="transmembrane region" description="Helical" evidence="1">
    <location>
        <begin position="40"/>
        <end position="62"/>
    </location>
</feature>
<evidence type="ECO:0008006" key="4">
    <source>
        <dbReference type="Google" id="ProtNLM"/>
    </source>
</evidence>
<keyword evidence="1" id="KW-0472">Membrane</keyword>
<protein>
    <recommendedName>
        <fullName evidence="4">DoxX family membrane protein</fullName>
    </recommendedName>
</protein>
<reference evidence="2 3" key="1">
    <citation type="submission" date="2020-02" db="EMBL/GenBank/DDBJ databases">
        <title>Bacillus aquiflavi sp. nov., isolated from yellow water of strong flavor Chinese baijiu in Yibin region of China.</title>
        <authorList>
            <person name="Xie J."/>
        </authorList>
    </citation>
    <scope>NUCLEOTIDE SEQUENCE [LARGE SCALE GENOMIC DNA]</scope>
    <source>
        <strain evidence="2 3">SA4</strain>
    </source>
</reference>
<dbReference type="RefSeq" id="WP_163178103.1">
    <property type="nucleotide sequence ID" value="NZ_JAAIWM010000001.1"/>
</dbReference>
<dbReference type="Proteomes" id="UP000481043">
    <property type="component" value="Unassembled WGS sequence"/>
</dbReference>
<dbReference type="EMBL" id="JAAIWM010000001">
    <property type="protein sequence ID" value="NEY71004.1"/>
    <property type="molecule type" value="Genomic_DNA"/>
</dbReference>
<evidence type="ECO:0000313" key="3">
    <source>
        <dbReference type="Proteomes" id="UP000481043"/>
    </source>
</evidence>
<proteinExistence type="predicted"/>